<dbReference type="SUPFAM" id="SSF63829">
    <property type="entry name" value="Calcium-dependent phosphotriesterase"/>
    <property type="match status" value="1"/>
</dbReference>
<dbReference type="InterPro" id="IPR051262">
    <property type="entry name" value="SMP-30/CGR1_Lactonase"/>
</dbReference>
<dbReference type="Gene3D" id="2.120.10.30">
    <property type="entry name" value="TolB, C-terminal domain"/>
    <property type="match status" value="1"/>
</dbReference>
<name>A0A5D4FWS6_9CORY</name>
<protein>
    <submittedName>
        <fullName evidence="4">SMP-30/gluconolactonase/LRE family protein</fullName>
    </submittedName>
</protein>
<reference evidence="4 5" key="1">
    <citation type="submission" date="2019-08" db="EMBL/GenBank/DDBJ databases">
        <title>Draft genome of C. urealyticum strain VH4248.</title>
        <authorList>
            <person name="Navas J."/>
        </authorList>
    </citation>
    <scope>NUCLEOTIDE SEQUENCE [LARGE SCALE GENOMIC DNA]</scope>
    <source>
        <strain evidence="4 5">VH4248</strain>
    </source>
</reference>
<dbReference type="RefSeq" id="WP_148811434.1">
    <property type="nucleotide sequence ID" value="NZ_VSZI01000001.1"/>
</dbReference>
<evidence type="ECO:0000313" key="4">
    <source>
        <dbReference type="EMBL" id="TYR19695.1"/>
    </source>
</evidence>
<proteinExistence type="inferred from homology"/>
<dbReference type="AlphaFoldDB" id="A0A5D4FWS6"/>
<organism evidence="4 5">
    <name type="scientific">Corynebacterium urealyticum</name>
    <dbReference type="NCBI Taxonomy" id="43771"/>
    <lineage>
        <taxon>Bacteria</taxon>
        <taxon>Bacillati</taxon>
        <taxon>Actinomycetota</taxon>
        <taxon>Actinomycetes</taxon>
        <taxon>Mycobacteriales</taxon>
        <taxon>Corynebacteriaceae</taxon>
        <taxon>Corynebacterium</taxon>
    </lineage>
</organism>
<dbReference type="Pfam" id="PF08450">
    <property type="entry name" value="SGL"/>
    <property type="match status" value="1"/>
</dbReference>
<dbReference type="InterPro" id="IPR011042">
    <property type="entry name" value="6-blade_b-propeller_TolB-like"/>
</dbReference>
<feature type="domain" description="SMP-30/Gluconolactonase/LRE-like region" evidence="3">
    <location>
        <begin position="14"/>
        <end position="300"/>
    </location>
</feature>
<accession>A0A5D4FWS6</accession>
<dbReference type="PANTHER" id="PTHR47572">
    <property type="entry name" value="LIPOPROTEIN-RELATED"/>
    <property type="match status" value="1"/>
</dbReference>
<evidence type="ECO:0000259" key="3">
    <source>
        <dbReference type="Pfam" id="PF08450"/>
    </source>
</evidence>
<dbReference type="EMBL" id="VSZI01000001">
    <property type="protein sequence ID" value="TYR19695.1"/>
    <property type="molecule type" value="Genomic_DNA"/>
</dbReference>
<gene>
    <name evidence="4" type="ORF">FYJ87_01410</name>
</gene>
<dbReference type="GO" id="GO:0016787">
    <property type="term" value="F:hydrolase activity"/>
    <property type="evidence" value="ECO:0007669"/>
    <property type="project" value="UniProtKB-KW"/>
</dbReference>
<dbReference type="InterPro" id="IPR013658">
    <property type="entry name" value="SGL"/>
</dbReference>
<dbReference type="PANTHER" id="PTHR47572:SF4">
    <property type="entry name" value="LACTONASE DRP35"/>
    <property type="match status" value="1"/>
</dbReference>
<comment type="caution">
    <text evidence="4">The sequence shown here is derived from an EMBL/GenBank/DDBJ whole genome shotgun (WGS) entry which is preliminary data.</text>
</comment>
<keyword evidence="2" id="KW-0378">Hydrolase</keyword>
<comment type="similarity">
    <text evidence="1">Belongs to the SMP-30/CGR1 family.</text>
</comment>
<evidence type="ECO:0000313" key="5">
    <source>
        <dbReference type="Proteomes" id="UP000324726"/>
    </source>
</evidence>
<evidence type="ECO:0000256" key="2">
    <source>
        <dbReference type="ARBA" id="ARBA00022801"/>
    </source>
</evidence>
<evidence type="ECO:0000256" key="1">
    <source>
        <dbReference type="ARBA" id="ARBA00008853"/>
    </source>
</evidence>
<sequence>MVRATKVLLDGYGVPESLRWHQGALYFVDMATGTLHRWTKPGGEEVLGEIPGRAGGLGFLPNGDMLIVSMDQHVIWRRSADGELTQHADISEYCGGHANDMMVTPDGYAYVGNFGFDYHAFHRDNANSHLYKPPGPPSTRVVCIAPDGTVAGTGPDMLFPNGTVQLPGGTVVVAETLRLQLTECDVDEAGVLVNPRPYAKLMPEFLWQQLNSGSPLGSIVRTAAGVLENPRIANALPISLAPDGIALDSDGQSIWIANATRAEVVLVKPGGHIVERIRTGNKTLDVELGGDNGHTLFCATTINDDPTIGGPARKGCIEIIDLEA</sequence>
<dbReference type="Proteomes" id="UP000324726">
    <property type="component" value="Unassembled WGS sequence"/>
</dbReference>